<dbReference type="Gene3D" id="3.30.160.60">
    <property type="entry name" value="Classic Zinc Finger"/>
    <property type="match status" value="3"/>
</dbReference>
<dbReference type="PANTHER" id="PTHR45718:SF4">
    <property type="entry name" value="TRANSCRIPTIONAL ACTIVATOR CUBITUS INTERRUPTUS"/>
    <property type="match status" value="1"/>
</dbReference>
<evidence type="ECO:0000256" key="4">
    <source>
        <dbReference type="ARBA" id="ARBA00022771"/>
    </source>
</evidence>
<dbReference type="InterPro" id="IPR013087">
    <property type="entry name" value="Znf_C2H2_type"/>
</dbReference>
<dbReference type="SUPFAM" id="SSF57667">
    <property type="entry name" value="beta-beta-alpha zinc fingers"/>
    <property type="match status" value="2"/>
</dbReference>
<dbReference type="OrthoDB" id="3214149at2759"/>
<dbReference type="PROSITE" id="PS00028">
    <property type="entry name" value="ZINC_FINGER_C2H2_1"/>
    <property type="match status" value="2"/>
</dbReference>
<dbReference type="GO" id="GO:0005634">
    <property type="term" value="C:nucleus"/>
    <property type="evidence" value="ECO:0007669"/>
    <property type="project" value="UniProtKB-SubCell"/>
</dbReference>
<protein>
    <submittedName>
        <fullName evidence="9">DEKNAAC105474</fullName>
    </submittedName>
</protein>
<organism evidence="9 10">
    <name type="scientific">Brettanomyces naardenensis</name>
    <name type="common">Yeast</name>
    <dbReference type="NCBI Taxonomy" id="13370"/>
    <lineage>
        <taxon>Eukaryota</taxon>
        <taxon>Fungi</taxon>
        <taxon>Dikarya</taxon>
        <taxon>Ascomycota</taxon>
        <taxon>Saccharomycotina</taxon>
        <taxon>Pichiomycetes</taxon>
        <taxon>Pichiales</taxon>
        <taxon>Pichiaceae</taxon>
        <taxon>Brettanomyces</taxon>
    </lineage>
</organism>
<evidence type="ECO:0000313" key="9">
    <source>
        <dbReference type="EMBL" id="VEU24211.1"/>
    </source>
</evidence>
<dbReference type="InterPro" id="IPR056436">
    <property type="entry name" value="Znf-C2H2_ZIC1-5/GLI1-3-like"/>
</dbReference>
<evidence type="ECO:0000256" key="2">
    <source>
        <dbReference type="ARBA" id="ARBA00022723"/>
    </source>
</evidence>
<dbReference type="InterPro" id="IPR043359">
    <property type="entry name" value="GLI-like"/>
</dbReference>
<dbReference type="PROSITE" id="PS50157">
    <property type="entry name" value="ZINC_FINGER_C2H2_2"/>
    <property type="match status" value="2"/>
</dbReference>
<keyword evidence="3" id="KW-0677">Repeat</keyword>
<accession>A0A448YTH2</accession>
<keyword evidence="6" id="KW-0539">Nucleus</keyword>
<dbReference type="FunFam" id="3.30.160.60:FF:000201">
    <property type="entry name" value="C2H2 finger domain protein (Gli3)"/>
    <property type="match status" value="1"/>
</dbReference>
<keyword evidence="10" id="KW-1185">Reference proteome</keyword>
<evidence type="ECO:0000256" key="1">
    <source>
        <dbReference type="ARBA" id="ARBA00004123"/>
    </source>
</evidence>
<dbReference type="Proteomes" id="UP000290900">
    <property type="component" value="Unassembled WGS sequence"/>
</dbReference>
<dbReference type="GO" id="GO:0008270">
    <property type="term" value="F:zinc ion binding"/>
    <property type="evidence" value="ECO:0007669"/>
    <property type="project" value="UniProtKB-KW"/>
</dbReference>
<dbReference type="AlphaFoldDB" id="A0A448YTH2"/>
<dbReference type="InterPro" id="IPR036236">
    <property type="entry name" value="Znf_C2H2_sf"/>
</dbReference>
<dbReference type="SMART" id="SM00355">
    <property type="entry name" value="ZnF_C2H2"/>
    <property type="match status" value="3"/>
</dbReference>
<dbReference type="GO" id="GO:0000981">
    <property type="term" value="F:DNA-binding transcription factor activity, RNA polymerase II-specific"/>
    <property type="evidence" value="ECO:0007669"/>
    <property type="project" value="TreeGrafter"/>
</dbReference>
<dbReference type="EMBL" id="CAACVR010000075">
    <property type="protein sequence ID" value="VEU24211.1"/>
    <property type="molecule type" value="Genomic_DNA"/>
</dbReference>
<dbReference type="InParanoid" id="A0A448YTH2"/>
<name>A0A448YTH2_BRENA</name>
<dbReference type="Pfam" id="PF21816">
    <property type="entry name" value="Zap1_zf1"/>
    <property type="match status" value="1"/>
</dbReference>
<keyword evidence="2" id="KW-0479">Metal-binding</keyword>
<evidence type="ECO:0000256" key="6">
    <source>
        <dbReference type="ARBA" id="ARBA00023242"/>
    </source>
</evidence>
<dbReference type="InterPro" id="IPR048420">
    <property type="entry name" value="Zap1-like_Znf1"/>
</dbReference>
<evidence type="ECO:0000256" key="5">
    <source>
        <dbReference type="ARBA" id="ARBA00022833"/>
    </source>
</evidence>
<keyword evidence="5" id="KW-0862">Zinc</keyword>
<sequence>MNFDDEESSLTPLVFPHQPTITDYDLDLEFQQMEKDDFFKNEDLTEFEDENYNDIYCRWQDCYLKFKRLDDLVQHITSEHVSSKKSNSSAEYVCKWENCPRRGSLQHSRFALISHIRTHTGEKPFYCIVPECLKAFTRSDALLKHLKTVHDVDSNNLVDAYEILNGELSSKSVEFRGESSFKASDAVDADKVMEKLKERMEKENEGEMGYGDLIDQYCESARRGEIDGFLQGPVADLFDLRTVKFNPAMKDNVYKDTRLALSNYNLKRKGLEEKDGGANIVSVGEIEDSEIDKWDEKSLVRHSAIMEEYCAKLEKLKKILDDELVYSSEVGRYWWVKKELLSGLLSEPPSEAK</sequence>
<evidence type="ECO:0000259" key="8">
    <source>
        <dbReference type="PROSITE" id="PS50157"/>
    </source>
</evidence>
<keyword evidence="4 7" id="KW-0863">Zinc-finger</keyword>
<dbReference type="PANTHER" id="PTHR45718">
    <property type="entry name" value="TRANSCRIPTIONAL ACTIVATOR CUBITUS INTERRUPTUS"/>
    <property type="match status" value="1"/>
</dbReference>
<proteinExistence type="predicted"/>
<dbReference type="GO" id="GO:0000978">
    <property type="term" value="F:RNA polymerase II cis-regulatory region sequence-specific DNA binding"/>
    <property type="evidence" value="ECO:0007669"/>
    <property type="project" value="TreeGrafter"/>
</dbReference>
<evidence type="ECO:0000256" key="7">
    <source>
        <dbReference type="PROSITE-ProRule" id="PRU00042"/>
    </source>
</evidence>
<feature type="domain" description="C2H2-type" evidence="8">
    <location>
        <begin position="125"/>
        <end position="155"/>
    </location>
</feature>
<dbReference type="Pfam" id="PF23561">
    <property type="entry name" value="zf-C2H2_15"/>
    <property type="match status" value="1"/>
</dbReference>
<reference evidence="9 10" key="1">
    <citation type="submission" date="2018-12" db="EMBL/GenBank/DDBJ databases">
        <authorList>
            <person name="Tiukova I."/>
            <person name="Dainat J."/>
        </authorList>
    </citation>
    <scope>NUCLEOTIDE SEQUENCE [LARGE SCALE GENOMIC DNA]</scope>
</reference>
<feature type="domain" description="C2H2-type" evidence="8">
    <location>
        <begin position="92"/>
        <end position="124"/>
    </location>
</feature>
<dbReference type="STRING" id="13370.A0A448YTH2"/>
<gene>
    <name evidence="9" type="ORF">BRENAR_LOCUS4939</name>
</gene>
<evidence type="ECO:0000313" key="10">
    <source>
        <dbReference type="Proteomes" id="UP000290900"/>
    </source>
</evidence>
<comment type="subcellular location">
    <subcellularLocation>
        <location evidence="1">Nucleus</location>
    </subcellularLocation>
</comment>
<evidence type="ECO:0000256" key="3">
    <source>
        <dbReference type="ARBA" id="ARBA00022737"/>
    </source>
</evidence>